<dbReference type="AlphaFoldDB" id="A0A432Z724"/>
<proteinExistence type="inferred from homology"/>
<comment type="function">
    <text evidence="1">Required for ubiquinone (coenzyme Q) biosynthesis. Binds hydrophobic ubiquinone biosynthetic intermediates via its SCP2 domain and is essential for the stability of the Ubi complex. May constitute a docking platform where Ubi enzymes assemble and access their SCP2-bound polyprenyl substrates.</text>
</comment>
<dbReference type="OrthoDB" id="5801225at2"/>
<evidence type="ECO:0000259" key="3">
    <source>
        <dbReference type="Pfam" id="PF02036"/>
    </source>
</evidence>
<dbReference type="RefSeq" id="WP_126785493.1">
    <property type="nucleotide sequence ID" value="NZ_PIQF01000004.1"/>
</dbReference>
<dbReference type="PANTHER" id="PTHR38693:SF1">
    <property type="entry name" value="UBIQUINONE BIOSYNTHESIS ACCESSORY FACTOR UBIJ"/>
    <property type="match status" value="1"/>
</dbReference>
<keyword evidence="5" id="KW-1185">Reference proteome</keyword>
<dbReference type="InterPro" id="IPR003033">
    <property type="entry name" value="SCP2_sterol-bd_dom"/>
</dbReference>
<dbReference type="EMBL" id="PIQF01000004">
    <property type="protein sequence ID" value="RUO73691.1"/>
    <property type="molecule type" value="Genomic_DNA"/>
</dbReference>
<dbReference type="GO" id="GO:0005737">
    <property type="term" value="C:cytoplasm"/>
    <property type="evidence" value="ECO:0007669"/>
    <property type="project" value="UniProtKB-SubCell"/>
</dbReference>
<dbReference type="HAMAP" id="MF_02215">
    <property type="entry name" value="UbiJ"/>
    <property type="match status" value="1"/>
</dbReference>
<evidence type="ECO:0000256" key="1">
    <source>
        <dbReference type="HAMAP-Rule" id="MF_02215"/>
    </source>
</evidence>
<dbReference type="InterPro" id="IPR038989">
    <property type="entry name" value="UbiJ"/>
</dbReference>
<keyword evidence="2" id="KW-0175">Coiled coil</keyword>
<feature type="coiled-coil region" evidence="2">
    <location>
        <begin position="175"/>
        <end position="202"/>
    </location>
</feature>
<dbReference type="UniPathway" id="UPA00232"/>
<dbReference type="Pfam" id="PF02036">
    <property type="entry name" value="SCP2"/>
    <property type="match status" value="1"/>
</dbReference>
<sequence length="203" mass="23318">MKSLGLLPWMLLEKLVNELLERDPNSVSRLQKLHGKTLRFDIKELPFELTVAVDEHGIRLSTVADETADCWIQTELGVLPELKDTANLTRLIKANKLDIEGDPVLAQQLVSLIRDLDIDWETELAAKIGDTPAYWLSNLWQQSRDRAKQSFDSQQRWLAGAVIEEKKLLPARIEFEQFKQQLQQLRAHVERLERQLQNGASDA</sequence>
<comment type="similarity">
    <text evidence="1">Belongs to the UbiJ family.</text>
</comment>
<comment type="caution">
    <text evidence="4">The sequence shown here is derived from an EMBL/GenBank/DDBJ whole genome shotgun (WGS) entry which is preliminary data.</text>
</comment>
<feature type="domain" description="SCP2" evidence="3">
    <location>
        <begin position="16"/>
        <end position="113"/>
    </location>
</feature>
<protein>
    <recommendedName>
        <fullName evidence="1">Ubiquinone biosynthesis accessory factor UbiJ</fullName>
    </recommendedName>
</protein>
<reference evidence="4 5" key="1">
    <citation type="journal article" date="2011" name="Front. Microbiol.">
        <title>Genomic signatures of strain selection and enhancement in Bacillus atrophaeus var. globigii, a historical biowarfare simulant.</title>
        <authorList>
            <person name="Gibbons H.S."/>
            <person name="Broomall S.M."/>
            <person name="McNew L.A."/>
            <person name="Daligault H."/>
            <person name="Chapman C."/>
            <person name="Bruce D."/>
            <person name="Karavis M."/>
            <person name="Krepps M."/>
            <person name="McGregor P.A."/>
            <person name="Hong C."/>
            <person name="Park K.H."/>
            <person name="Akmal A."/>
            <person name="Feldman A."/>
            <person name="Lin J.S."/>
            <person name="Chang W.E."/>
            <person name="Higgs B.W."/>
            <person name="Demirev P."/>
            <person name="Lindquist J."/>
            <person name="Liem A."/>
            <person name="Fochler E."/>
            <person name="Read T.D."/>
            <person name="Tapia R."/>
            <person name="Johnson S."/>
            <person name="Bishop-Lilly K.A."/>
            <person name="Detter C."/>
            <person name="Han C."/>
            <person name="Sozhamannan S."/>
            <person name="Rosenzweig C.N."/>
            <person name="Skowronski E.W."/>
        </authorList>
    </citation>
    <scope>NUCLEOTIDE SEQUENCE [LARGE SCALE GENOMIC DNA]</scope>
    <source>
        <strain evidence="4 5">CL-SP19</strain>
    </source>
</reference>
<comment type="subcellular location">
    <subcellularLocation>
        <location evidence="1">Cytoplasm</location>
    </subcellularLocation>
</comment>
<gene>
    <name evidence="1" type="primary">ubiJ</name>
    <name evidence="4" type="ORF">CWI81_11755</name>
</gene>
<dbReference type="Proteomes" id="UP000287908">
    <property type="component" value="Unassembled WGS sequence"/>
</dbReference>
<keyword evidence="1" id="KW-0831">Ubiquinone biosynthesis</keyword>
<accession>A0A432Z724</accession>
<keyword evidence="1" id="KW-0963">Cytoplasm</keyword>
<comment type="pathway">
    <text evidence="1">Cofactor biosynthesis; ubiquinone biosynthesis.</text>
</comment>
<evidence type="ECO:0000313" key="4">
    <source>
        <dbReference type="EMBL" id="RUO73691.1"/>
    </source>
</evidence>
<dbReference type="PANTHER" id="PTHR38693">
    <property type="entry name" value="UBIQUINONE BIOSYNTHESIS PROTEIN UBIJ"/>
    <property type="match status" value="1"/>
</dbReference>
<dbReference type="InterPro" id="IPR036527">
    <property type="entry name" value="SCP2_sterol-bd_dom_sf"/>
</dbReference>
<name>A0A432Z724_9GAMM</name>
<evidence type="ECO:0000313" key="5">
    <source>
        <dbReference type="Proteomes" id="UP000287908"/>
    </source>
</evidence>
<evidence type="ECO:0000256" key="2">
    <source>
        <dbReference type="SAM" id="Coils"/>
    </source>
</evidence>
<organism evidence="4 5">
    <name type="scientific">Idiomarina seosinensis</name>
    <dbReference type="NCBI Taxonomy" id="281739"/>
    <lineage>
        <taxon>Bacteria</taxon>
        <taxon>Pseudomonadati</taxon>
        <taxon>Pseudomonadota</taxon>
        <taxon>Gammaproteobacteria</taxon>
        <taxon>Alteromonadales</taxon>
        <taxon>Idiomarinaceae</taxon>
        <taxon>Idiomarina</taxon>
    </lineage>
</organism>
<dbReference type="SUPFAM" id="SSF55718">
    <property type="entry name" value="SCP-like"/>
    <property type="match status" value="1"/>
</dbReference>
<dbReference type="GO" id="GO:0006744">
    <property type="term" value="P:ubiquinone biosynthetic process"/>
    <property type="evidence" value="ECO:0007669"/>
    <property type="project" value="UniProtKB-UniRule"/>
</dbReference>